<dbReference type="AlphaFoldDB" id="A0A1H1AGS5"/>
<dbReference type="InterPro" id="IPR013538">
    <property type="entry name" value="ASHA1/2-like_C"/>
</dbReference>
<dbReference type="STRING" id="37928.SAMN04489742_0903"/>
<sequence length="176" mass="20089">MANVLNLNNPEGLPYSEYEREFDYPAAEVFRAHADPELYRQWIGPRGLTTRIDEHDYRSGGSFRFVQHRGDGIEHAFRGIFHSVRDNEFILNTFEYEGYPGVVTLEYTTFEDLPGGRSRLAGRSVFPDLASRIRYLADGMETGMAEGYDRLEEVLADKEMHHGLDARSSAAAGRRH</sequence>
<dbReference type="CDD" id="cd07826">
    <property type="entry name" value="SRPBCC_CalC_Aha1-like_9"/>
    <property type="match status" value="1"/>
</dbReference>
<dbReference type="OrthoDB" id="5185819at2"/>
<reference evidence="3 4" key="1">
    <citation type="submission" date="2016-10" db="EMBL/GenBank/DDBJ databases">
        <authorList>
            <person name="de Groot N.N."/>
        </authorList>
    </citation>
    <scope>NUCLEOTIDE SEQUENCE [LARGE SCALE GENOMIC DNA]</scope>
    <source>
        <strain evidence="3 4">DSM 20117</strain>
    </source>
</reference>
<comment type="similarity">
    <text evidence="1">Belongs to the AHA1 family.</text>
</comment>
<proteinExistence type="inferred from homology"/>
<evidence type="ECO:0000313" key="3">
    <source>
        <dbReference type="EMBL" id="SDQ38426.1"/>
    </source>
</evidence>
<dbReference type="Pfam" id="PF08327">
    <property type="entry name" value="AHSA1"/>
    <property type="match status" value="1"/>
</dbReference>
<accession>A0A1H1AGS5</accession>
<dbReference type="Gene3D" id="3.30.530.20">
    <property type="match status" value="1"/>
</dbReference>
<feature type="domain" description="Activator of Hsp90 ATPase homologue 1/2-like C-terminal" evidence="2">
    <location>
        <begin position="23"/>
        <end position="155"/>
    </location>
</feature>
<dbReference type="KEGG" id="acry:AC20117_12805"/>
<evidence type="ECO:0000259" key="2">
    <source>
        <dbReference type="Pfam" id="PF08327"/>
    </source>
</evidence>
<dbReference type="EMBL" id="FNKH01000002">
    <property type="protein sequence ID" value="SDQ38426.1"/>
    <property type="molecule type" value="Genomic_DNA"/>
</dbReference>
<evidence type="ECO:0000313" key="4">
    <source>
        <dbReference type="Proteomes" id="UP000181917"/>
    </source>
</evidence>
<gene>
    <name evidence="3" type="ORF">SAMN04489742_0903</name>
</gene>
<organism evidence="3 4">
    <name type="scientific">Crystallibacter crystallopoietes</name>
    <dbReference type="NCBI Taxonomy" id="37928"/>
    <lineage>
        <taxon>Bacteria</taxon>
        <taxon>Bacillati</taxon>
        <taxon>Actinomycetota</taxon>
        <taxon>Actinomycetes</taxon>
        <taxon>Micrococcales</taxon>
        <taxon>Micrococcaceae</taxon>
        <taxon>Crystallibacter</taxon>
    </lineage>
</organism>
<dbReference type="InterPro" id="IPR023393">
    <property type="entry name" value="START-like_dom_sf"/>
</dbReference>
<dbReference type="Proteomes" id="UP000181917">
    <property type="component" value="Unassembled WGS sequence"/>
</dbReference>
<name>A0A1H1AGS5_9MICC</name>
<keyword evidence="4" id="KW-1185">Reference proteome</keyword>
<protein>
    <submittedName>
        <fullName evidence="3">Uncharacterized conserved protein YndB, AHSA1/START domain</fullName>
    </submittedName>
</protein>
<dbReference type="SUPFAM" id="SSF55961">
    <property type="entry name" value="Bet v1-like"/>
    <property type="match status" value="1"/>
</dbReference>
<evidence type="ECO:0000256" key="1">
    <source>
        <dbReference type="ARBA" id="ARBA00006817"/>
    </source>
</evidence>